<dbReference type="Proteomes" id="UP000005275">
    <property type="component" value="Chromosome"/>
</dbReference>
<keyword evidence="1" id="KW-0378">Hydrolase</keyword>
<dbReference type="GO" id="GO:0006508">
    <property type="term" value="P:proteolysis"/>
    <property type="evidence" value="ECO:0007669"/>
    <property type="project" value="UniProtKB-KW"/>
</dbReference>
<dbReference type="KEGG" id="mpur:MARPU_01565"/>
<dbReference type="InterPro" id="IPR034122">
    <property type="entry name" value="Retropepsin-like_bacterial"/>
</dbReference>
<proteinExistence type="predicted"/>
<evidence type="ECO:0000313" key="2">
    <source>
        <dbReference type="Proteomes" id="UP000005275"/>
    </source>
</evidence>
<keyword evidence="1" id="KW-0645">Protease</keyword>
<dbReference type="eggNOG" id="COG3577">
    <property type="taxonomic scope" value="Bacteria"/>
</dbReference>
<dbReference type="Pfam" id="PF13975">
    <property type="entry name" value="gag-asp_proteas"/>
    <property type="match status" value="1"/>
</dbReference>
<reference evidence="1 2" key="1">
    <citation type="submission" date="2013-12" db="EMBL/GenBank/DDBJ databases">
        <authorList>
            <consortium name="DOE Joint Genome Institute"/>
            <person name="Bryant D.A."/>
            <person name="Huntemann M."/>
            <person name="Han J."/>
            <person name="Chen A."/>
            <person name="Kyrpides N."/>
            <person name="Mavromatis K."/>
            <person name="Markowitz V."/>
            <person name="Palaniappan K."/>
            <person name="Ivanova N."/>
            <person name="Schaumberg A."/>
            <person name="Pati A."/>
            <person name="Liolios K."/>
            <person name="Nordberg H.P."/>
            <person name="Cantor M.N."/>
            <person name="Hua S.X."/>
            <person name="Woyke T."/>
        </authorList>
    </citation>
    <scope>NUCLEOTIDE SEQUENCE [LARGE SCALE GENOMIC DNA]</scope>
    <source>
        <strain evidence="1 2">984</strain>
    </source>
</reference>
<dbReference type="InterPro" id="IPR021109">
    <property type="entry name" value="Peptidase_aspartic_dom_sf"/>
</dbReference>
<dbReference type="AlphaFoldDB" id="W0DW82"/>
<evidence type="ECO:0000313" key="1">
    <source>
        <dbReference type="EMBL" id="AHF02682.1"/>
    </source>
</evidence>
<dbReference type="SUPFAM" id="SSF50630">
    <property type="entry name" value="Acid proteases"/>
    <property type="match status" value="1"/>
</dbReference>
<dbReference type="Gene3D" id="2.40.70.10">
    <property type="entry name" value="Acid Proteases"/>
    <property type="match status" value="1"/>
</dbReference>
<accession>W0DW82</accession>
<keyword evidence="2" id="KW-1185">Reference proteome</keyword>
<gene>
    <name evidence="1" type="ORF">MARPU_01565</name>
</gene>
<sequence>MKAFPRITAMTRGLRRHQAPLLLMFLMLTLMVGVRLGSPQNPNPRPVAYLGSDGVPEVRLVPNALDQFIVTGSINGESTPFLVDTGAVDVAMSYAVAQRLGLELRSGGYSKTGNGNVASWTARLDSVDVGGLTVRDVKATVLPNLHGDEVLLGMAYLKHMELVLRGGVMTLRPFVAEG</sequence>
<organism evidence="1 2">
    <name type="scientific">Marichromatium purpuratum 984</name>
    <dbReference type="NCBI Taxonomy" id="765910"/>
    <lineage>
        <taxon>Bacteria</taxon>
        <taxon>Pseudomonadati</taxon>
        <taxon>Pseudomonadota</taxon>
        <taxon>Gammaproteobacteria</taxon>
        <taxon>Chromatiales</taxon>
        <taxon>Chromatiaceae</taxon>
        <taxon>Marichromatium</taxon>
    </lineage>
</organism>
<dbReference type="EMBL" id="CP007031">
    <property type="protein sequence ID" value="AHF02682.1"/>
    <property type="molecule type" value="Genomic_DNA"/>
</dbReference>
<name>W0DW82_MARPU</name>
<dbReference type="NCBIfam" id="TIGR02281">
    <property type="entry name" value="clan_AA_DTGA"/>
    <property type="match status" value="1"/>
</dbReference>
<dbReference type="CDD" id="cd05483">
    <property type="entry name" value="retropepsin_like_bacteria"/>
    <property type="match status" value="1"/>
</dbReference>
<dbReference type="InterPro" id="IPR011969">
    <property type="entry name" value="Clan_AA_Asp_peptidase_C"/>
</dbReference>
<protein>
    <submittedName>
        <fullName evidence="1">Clan AA aspartic protease</fullName>
    </submittedName>
</protein>
<dbReference type="HOGENOM" id="CLU_099411_1_0_6"/>
<dbReference type="RefSeq" id="WP_005224511.1">
    <property type="nucleotide sequence ID" value="NZ_CP007031.1"/>
</dbReference>
<dbReference type="STRING" id="765910.MARPU_01565"/>
<dbReference type="GO" id="GO:0008233">
    <property type="term" value="F:peptidase activity"/>
    <property type="evidence" value="ECO:0007669"/>
    <property type="project" value="UniProtKB-KW"/>
</dbReference>